<dbReference type="SUPFAM" id="SSF54001">
    <property type="entry name" value="Cysteine proteinases"/>
    <property type="match status" value="1"/>
</dbReference>
<dbReference type="HOGENOM" id="CLU_008973_4_0_5"/>
<feature type="domain" description="Transglutaminase-like" evidence="2">
    <location>
        <begin position="171"/>
        <end position="247"/>
    </location>
</feature>
<dbReference type="SMART" id="SM00460">
    <property type="entry name" value="TGc"/>
    <property type="match status" value="1"/>
</dbReference>
<gene>
    <name evidence="3" type="ordered locus">Mmc1_0393</name>
</gene>
<dbReference type="AlphaFoldDB" id="A0L4M6"/>
<keyword evidence="4" id="KW-1185">Reference proteome</keyword>
<dbReference type="KEGG" id="mgm:Mmc1_0393"/>
<dbReference type="Pfam" id="PF08379">
    <property type="entry name" value="Bact_transglu_N"/>
    <property type="match status" value="1"/>
</dbReference>
<dbReference type="PANTHER" id="PTHR33490">
    <property type="entry name" value="BLR5614 PROTEIN-RELATED"/>
    <property type="match status" value="1"/>
</dbReference>
<dbReference type="Gene3D" id="3.10.620.30">
    <property type="match status" value="1"/>
</dbReference>
<dbReference type="OrthoDB" id="9804023at2"/>
<dbReference type="PANTHER" id="PTHR33490:SF1">
    <property type="entry name" value="SLL1233 PROTEIN"/>
    <property type="match status" value="1"/>
</dbReference>
<dbReference type="RefSeq" id="WP_011712089.1">
    <property type="nucleotide sequence ID" value="NC_008576.1"/>
</dbReference>
<dbReference type="Pfam" id="PF09899">
    <property type="entry name" value="DUF2126"/>
    <property type="match status" value="1"/>
</dbReference>
<protein>
    <submittedName>
        <fullName evidence="3">Transglutaminase, N-terminal domain protein</fullName>
    </submittedName>
</protein>
<evidence type="ECO:0000259" key="2">
    <source>
        <dbReference type="SMART" id="SM00460"/>
    </source>
</evidence>
<name>A0L4M6_MAGMM</name>
<dbReference type="InterPro" id="IPR013589">
    <property type="entry name" value="Bac_transglu_N"/>
</dbReference>
<dbReference type="EMBL" id="CP000471">
    <property type="protein sequence ID" value="ABK42919.1"/>
    <property type="molecule type" value="Genomic_DNA"/>
</dbReference>
<dbReference type="InterPro" id="IPR018667">
    <property type="entry name" value="DUF2126"/>
</dbReference>
<evidence type="ECO:0000256" key="1">
    <source>
        <dbReference type="SAM" id="MobiDB-lite"/>
    </source>
</evidence>
<dbReference type="eggNOG" id="COG4196">
    <property type="taxonomic scope" value="Bacteria"/>
</dbReference>
<evidence type="ECO:0000313" key="4">
    <source>
        <dbReference type="Proteomes" id="UP000002586"/>
    </source>
</evidence>
<reference evidence="3 4" key="2">
    <citation type="journal article" date="2012" name="Int. J. Syst. Evol. Microbiol.">
        <title>Magnetococcus marinus gen. nov., sp. nov., a marine, magnetotactic bacterium that represents a novel lineage (Magnetococcaceae fam. nov.; Magnetococcales ord. nov.) at the base of the Alphaproteobacteria.</title>
        <authorList>
            <person name="Bazylinski D.A."/>
            <person name="Williams T.J."/>
            <person name="Lefevre C.T."/>
            <person name="Berg R.J."/>
            <person name="Zhang C.L."/>
            <person name="Bowser S.S."/>
            <person name="Dean A.J."/>
            <person name="Beveridge T.J."/>
        </authorList>
    </citation>
    <scope>NUCLEOTIDE SEQUENCE [LARGE SCALE GENOMIC DNA]</scope>
    <source>
        <strain evidence="4">ATCC BAA-1437 / JCM 17883 / MC-1</strain>
    </source>
</reference>
<feature type="region of interest" description="Disordered" evidence="1">
    <location>
        <begin position="1078"/>
        <end position="1101"/>
    </location>
</feature>
<proteinExistence type="predicted"/>
<evidence type="ECO:0000313" key="3">
    <source>
        <dbReference type="EMBL" id="ABK42919.1"/>
    </source>
</evidence>
<dbReference type="InterPro" id="IPR002931">
    <property type="entry name" value="Transglutaminase-like"/>
</dbReference>
<reference evidence="4" key="1">
    <citation type="journal article" date="2009" name="Appl. Environ. Microbiol.">
        <title>Complete genome sequence of the chemolithoautotrophic marine magnetotactic coccus strain MC-1.</title>
        <authorList>
            <person name="Schubbe S."/>
            <person name="Williams T.J."/>
            <person name="Xie G."/>
            <person name="Kiss H.E."/>
            <person name="Brettin T.S."/>
            <person name="Martinez D."/>
            <person name="Ross C.A."/>
            <person name="Schuler D."/>
            <person name="Cox B.L."/>
            <person name="Nealson K.H."/>
            <person name="Bazylinski D.A."/>
        </authorList>
    </citation>
    <scope>NUCLEOTIDE SEQUENCE [LARGE SCALE GENOMIC DNA]</scope>
    <source>
        <strain evidence="4">ATCC BAA-1437 / JCM 17883 / MC-1</strain>
    </source>
</reference>
<dbReference type="Proteomes" id="UP000002586">
    <property type="component" value="Chromosome"/>
</dbReference>
<dbReference type="eggNOG" id="COG1305">
    <property type="taxonomic scope" value="Bacteria"/>
</dbReference>
<dbReference type="STRING" id="156889.Mmc1_0393"/>
<accession>A0L4M6</accession>
<dbReference type="InterPro" id="IPR038765">
    <property type="entry name" value="Papain-like_cys_pep_sf"/>
</dbReference>
<sequence>MTIQVAIHHHTQYCYDRMVNLSPHVFRLRPAPHCRTPIRAYSLKISPGNHFINWQQDPFGNYLARLVFQEKTDQLTVDVEVVADMVTINPFEFFLEDSAKAFPFAYEQALREDLTPYLKMTEESPALKKWLKDFKGSKGTVDFLVELNAKLNKDIGYTIRMEPGVQTCEETFSRGTGSCRDTGWLLVQAMRQLGLAARFVSGYLVQLTPDVKSLDGPSGPTEDFTDLHAWCEVYIPGAGWVGLDPTSGLFAGEGHIPLACTPIPASAAAVTGATDKCETTFHYKNTVVRIHEDPRVTKPYSSSQWSDILTLGEDVDKLLKKEDVRLTMGGEPTFVSVDDFESPQWTEAADGPHKRERAVDLLGRMRNHFAPGGIYHFGQGKWYPGEPIPRWRYGCYWRTDGEPIWRDINLLGFPTVDYGYGADEAEAFMGELARRLGHLGKFVSPAYEDPFYYVWAEAKLPVNLDPFKFNLKDGIERQKMAQVLQHGLQNPVGYVLPMAWNAYDQRWDSCKWSFRREHLFLIPGNSAIGLRLPLESLFYQSPAERPLTPEQDLFDTLGRLPKYKQLAKQAETKTAKKGKEPAIPPHPQVETFMQTALCVEVREGRLYLFIPPLTHVEGFLALVSVIEATAQALGICILLEGYSPPEDPRLKKFYVTPDPGVIEVNVHPSAHWHEMVENTEALYEMAHQARLGTEKFMLNGRQNGTGGGNHVTLGGITPADSPMLRRPDLLASLITYWQHHPGLSYLFSGLFIGPTSQAPRVDEGRDDALYELELALSQFPSGQVVQPWIVDRLLRNILVDVTGNTHRTEFCIDKLYSPDGPTGRLGLLELRAFEMPPHAQMSLVQMLLLRTIIARMWKAPYRHPLIRWGTDLHDRYLLGHYVRRDMEEVVDDLNREGYPFQLAWLEPFFEFRFPKWGEIQVGDIHLELRAGLEPWHVLGEEAGQSGTTRFVDSSLERMQVKVNGLHRDQYTVMCNGFELPLHSTGINGEYVAGVRFKAWQPWAALHPLMPTHAPLVVDVVDLRNGRSLGGCTYHVGHPGGRNYDTFPVNAYEAESRRISQFWNHGHTIGPFVPSPSPAGPGKFIPQGSGKVAPTPPLPLRSNEFPHTLDLRRWG</sequence>
<organism evidence="3 4">
    <name type="scientific">Magnetococcus marinus (strain ATCC BAA-1437 / JCM 17883 / MC-1)</name>
    <dbReference type="NCBI Taxonomy" id="156889"/>
    <lineage>
        <taxon>Bacteria</taxon>
        <taxon>Pseudomonadati</taxon>
        <taxon>Pseudomonadota</taxon>
        <taxon>Magnetococcia</taxon>
        <taxon>Magnetococcales</taxon>
        <taxon>Magnetococcaceae</taxon>
        <taxon>Magnetococcus</taxon>
    </lineage>
</organism>
<dbReference type="Pfam" id="PF01841">
    <property type="entry name" value="Transglut_core"/>
    <property type="match status" value="1"/>
</dbReference>